<accession>A0AAE0DUP5</accession>
<evidence type="ECO:0000256" key="3">
    <source>
        <dbReference type="ARBA" id="ARBA00022827"/>
    </source>
</evidence>
<dbReference type="SUPFAM" id="SSF56645">
    <property type="entry name" value="Acyl-CoA dehydrogenase NM domain-like"/>
    <property type="match status" value="1"/>
</dbReference>
<dbReference type="Gene3D" id="1.20.140.10">
    <property type="entry name" value="Butyryl-CoA Dehydrogenase, subunit A, domain 3"/>
    <property type="match status" value="1"/>
</dbReference>
<dbReference type="SUPFAM" id="SSF47203">
    <property type="entry name" value="Acyl-CoA dehydrogenase C-terminal domain-like"/>
    <property type="match status" value="1"/>
</dbReference>
<dbReference type="InterPro" id="IPR009075">
    <property type="entry name" value="AcylCo_DH/oxidase_C"/>
</dbReference>
<dbReference type="PANTHER" id="PTHR48083:SF13">
    <property type="entry name" value="ACYL-COA DEHYDROGENASE FAMILY MEMBER 11"/>
    <property type="match status" value="1"/>
</dbReference>
<dbReference type="GO" id="GO:0005737">
    <property type="term" value="C:cytoplasm"/>
    <property type="evidence" value="ECO:0007669"/>
    <property type="project" value="TreeGrafter"/>
</dbReference>
<evidence type="ECO:0000313" key="6">
    <source>
        <dbReference type="EMBL" id="KAK3189338.1"/>
    </source>
</evidence>
<keyword evidence="7" id="KW-1185">Reference proteome</keyword>
<dbReference type="InterPro" id="IPR046373">
    <property type="entry name" value="Acyl-CoA_Oxase/DH_mid-dom_sf"/>
</dbReference>
<dbReference type="InterPro" id="IPR009100">
    <property type="entry name" value="AcylCoA_DH/oxidase_NM_dom_sf"/>
</dbReference>
<proteinExistence type="inferred from homology"/>
<comment type="caution">
    <text evidence="6">The sequence shown here is derived from an EMBL/GenBank/DDBJ whole genome shotgun (WGS) entry which is preliminary data.</text>
</comment>
<gene>
    <name evidence="6" type="ORF">Dsin_028899</name>
</gene>
<dbReference type="InterPro" id="IPR050741">
    <property type="entry name" value="Acyl-CoA_dehydrogenase"/>
</dbReference>
<comment type="similarity">
    <text evidence="1">Belongs to the acyl-CoA dehydrogenase family.</text>
</comment>
<dbReference type="AlphaFoldDB" id="A0AAE0DUP5"/>
<keyword evidence="2" id="KW-0285">Flavoprotein</keyword>
<evidence type="ECO:0000256" key="2">
    <source>
        <dbReference type="ARBA" id="ARBA00022630"/>
    </source>
</evidence>
<dbReference type="Pfam" id="PF00441">
    <property type="entry name" value="Acyl-CoA_dh_1"/>
    <property type="match status" value="1"/>
</dbReference>
<name>A0AAE0DUP5_9ROSI</name>
<feature type="domain" description="Acyl-CoA dehydrogenase/oxidase C-terminal" evidence="5">
    <location>
        <begin position="111"/>
        <end position="164"/>
    </location>
</feature>
<evidence type="ECO:0000259" key="5">
    <source>
        <dbReference type="Pfam" id="PF00441"/>
    </source>
</evidence>
<sequence length="173" mass="18889">MQPIFSVLLKEKGIHILLMGTSGGLVEPTDLVLLVIHVVDVCDLNNMLGKTDYSAAKHKQQSMIFVDVRSPGVRIKRSLLVFGFDDAPHGHAEVSFKNVCVPASNILLGEGHGFEIAQGRLGPGRLHHCMRLIGAAEHGMQMMAHRELSRKVFGMFITEHGSFLADVAKVIAI</sequence>
<dbReference type="Gene3D" id="2.40.110.10">
    <property type="entry name" value="Butyryl-CoA Dehydrogenase, subunit A, domain 2"/>
    <property type="match status" value="1"/>
</dbReference>
<dbReference type="EMBL" id="JANJYJ010000009">
    <property type="protein sequence ID" value="KAK3189338.1"/>
    <property type="molecule type" value="Genomic_DNA"/>
</dbReference>
<keyword evidence="4" id="KW-0560">Oxidoreductase</keyword>
<keyword evidence="3" id="KW-0274">FAD</keyword>
<dbReference type="GO" id="GO:0033539">
    <property type="term" value="P:fatty acid beta-oxidation using acyl-CoA dehydrogenase"/>
    <property type="evidence" value="ECO:0007669"/>
    <property type="project" value="TreeGrafter"/>
</dbReference>
<dbReference type="PANTHER" id="PTHR48083">
    <property type="entry name" value="MEDIUM-CHAIN SPECIFIC ACYL-COA DEHYDROGENASE, MITOCHONDRIAL-RELATED"/>
    <property type="match status" value="1"/>
</dbReference>
<evidence type="ECO:0000256" key="4">
    <source>
        <dbReference type="ARBA" id="ARBA00023002"/>
    </source>
</evidence>
<organism evidence="6 7">
    <name type="scientific">Dipteronia sinensis</name>
    <dbReference type="NCBI Taxonomy" id="43782"/>
    <lineage>
        <taxon>Eukaryota</taxon>
        <taxon>Viridiplantae</taxon>
        <taxon>Streptophyta</taxon>
        <taxon>Embryophyta</taxon>
        <taxon>Tracheophyta</taxon>
        <taxon>Spermatophyta</taxon>
        <taxon>Magnoliopsida</taxon>
        <taxon>eudicotyledons</taxon>
        <taxon>Gunneridae</taxon>
        <taxon>Pentapetalae</taxon>
        <taxon>rosids</taxon>
        <taxon>malvids</taxon>
        <taxon>Sapindales</taxon>
        <taxon>Sapindaceae</taxon>
        <taxon>Hippocastanoideae</taxon>
        <taxon>Acereae</taxon>
        <taxon>Dipteronia</taxon>
    </lineage>
</organism>
<dbReference type="InterPro" id="IPR036250">
    <property type="entry name" value="AcylCo_DH-like_C"/>
</dbReference>
<dbReference type="GO" id="GO:0003995">
    <property type="term" value="F:acyl-CoA dehydrogenase activity"/>
    <property type="evidence" value="ECO:0007669"/>
    <property type="project" value="TreeGrafter"/>
</dbReference>
<reference evidence="6" key="1">
    <citation type="journal article" date="2023" name="Plant J.">
        <title>Genome sequences and population genomics provide insights into the demographic history, inbreeding, and mutation load of two 'living fossil' tree species of Dipteronia.</title>
        <authorList>
            <person name="Feng Y."/>
            <person name="Comes H.P."/>
            <person name="Chen J."/>
            <person name="Zhu S."/>
            <person name="Lu R."/>
            <person name="Zhang X."/>
            <person name="Li P."/>
            <person name="Qiu J."/>
            <person name="Olsen K.M."/>
            <person name="Qiu Y."/>
        </authorList>
    </citation>
    <scope>NUCLEOTIDE SEQUENCE</scope>
    <source>
        <strain evidence="6">NBL</strain>
    </source>
</reference>
<evidence type="ECO:0000313" key="7">
    <source>
        <dbReference type="Proteomes" id="UP001281410"/>
    </source>
</evidence>
<protein>
    <recommendedName>
        <fullName evidence="5">Acyl-CoA dehydrogenase/oxidase C-terminal domain-containing protein</fullName>
    </recommendedName>
</protein>
<evidence type="ECO:0000256" key="1">
    <source>
        <dbReference type="ARBA" id="ARBA00009347"/>
    </source>
</evidence>
<dbReference type="Proteomes" id="UP001281410">
    <property type="component" value="Unassembled WGS sequence"/>
</dbReference>